<accession>A0A0J6GUP6</accession>
<dbReference type="PANTHER" id="PTHR44688:SF16">
    <property type="entry name" value="DNA-BINDING TRANSCRIPTIONAL ACTIVATOR DEVR_DOSR"/>
    <property type="match status" value="1"/>
</dbReference>
<dbReference type="PATRIC" id="fig|47884.3.peg.1481"/>
<dbReference type="SMART" id="SM00421">
    <property type="entry name" value="HTH_LUXR"/>
    <property type="match status" value="1"/>
</dbReference>
<keyword evidence="3" id="KW-0804">Transcription</keyword>
<protein>
    <submittedName>
        <fullName evidence="6">DNA-binding transcriptional regulator, CsgD family</fullName>
    </submittedName>
</protein>
<evidence type="ECO:0000256" key="3">
    <source>
        <dbReference type="ARBA" id="ARBA00023163"/>
    </source>
</evidence>
<reference evidence="6 8" key="2">
    <citation type="submission" date="2016-10" db="EMBL/GenBank/DDBJ databases">
        <authorList>
            <person name="Varghese N."/>
            <person name="Submissions S."/>
        </authorList>
    </citation>
    <scope>NUCLEOTIDE SEQUENCE [LARGE SCALE GENOMIC DNA]</scope>
    <source>
        <strain evidence="6 8">BS3652</strain>
    </source>
</reference>
<dbReference type="InterPro" id="IPR036388">
    <property type="entry name" value="WH-like_DNA-bd_sf"/>
</dbReference>
<keyword evidence="2 6" id="KW-0238">DNA-binding</keyword>
<keyword evidence="8" id="KW-1185">Reference proteome</keyword>
<evidence type="ECO:0000313" key="6">
    <source>
        <dbReference type="EMBL" id="SEC99936.1"/>
    </source>
</evidence>
<dbReference type="Proteomes" id="UP000183155">
    <property type="component" value="Unassembled WGS sequence"/>
</dbReference>
<dbReference type="SUPFAM" id="SSF46894">
    <property type="entry name" value="C-terminal effector domain of the bipartite response regulators"/>
    <property type="match status" value="1"/>
</dbReference>
<comment type="caution">
    <text evidence="5">The sequence shown here is derived from an EMBL/GenBank/DDBJ whole genome shotgun (WGS) entry which is preliminary data.</text>
</comment>
<dbReference type="Pfam" id="PF00196">
    <property type="entry name" value="GerE"/>
    <property type="match status" value="1"/>
</dbReference>
<organism evidence="5 7">
    <name type="scientific">Pseudomonas taetrolens</name>
    <dbReference type="NCBI Taxonomy" id="47884"/>
    <lineage>
        <taxon>Bacteria</taxon>
        <taxon>Pseudomonadati</taxon>
        <taxon>Pseudomonadota</taxon>
        <taxon>Gammaproteobacteria</taxon>
        <taxon>Pseudomonadales</taxon>
        <taxon>Pseudomonadaceae</taxon>
        <taxon>Pseudomonas</taxon>
    </lineage>
</organism>
<evidence type="ECO:0000313" key="8">
    <source>
        <dbReference type="Proteomes" id="UP000183155"/>
    </source>
</evidence>
<reference evidence="5 7" key="1">
    <citation type="submission" date="2015-02" db="EMBL/GenBank/DDBJ databases">
        <title>Pseudomonas helleri sp. nov. and Pseudomonas weihenstephanensis sp. nov., isolated from raw cows milk.</title>
        <authorList>
            <person name="von Neubeck M."/>
            <person name="Huptas C."/>
            <person name="Wenning M."/>
            <person name="Scherer S."/>
        </authorList>
    </citation>
    <scope>NUCLEOTIDE SEQUENCE [LARGE SCALE GENOMIC DNA]</scope>
    <source>
        <strain evidence="5 7">DSM 21104</strain>
    </source>
</reference>
<dbReference type="GO" id="GO:0003677">
    <property type="term" value="F:DNA binding"/>
    <property type="evidence" value="ECO:0007669"/>
    <property type="project" value="UniProtKB-KW"/>
</dbReference>
<evidence type="ECO:0000256" key="2">
    <source>
        <dbReference type="ARBA" id="ARBA00023125"/>
    </source>
</evidence>
<proteinExistence type="predicted"/>
<keyword evidence="1" id="KW-0805">Transcription regulation</keyword>
<dbReference type="Proteomes" id="UP000036395">
    <property type="component" value="Unassembled WGS sequence"/>
</dbReference>
<gene>
    <name evidence="6" type="ORF">SAMN04490203_3571</name>
    <name evidence="5" type="ORF">TU78_05405</name>
</gene>
<dbReference type="AlphaFoldDB" id="A0A0J6GUP6"/>
<dbReference type="EMBL" id="JYLA01000002">
    <property type="protein sequence ID" value="KMM86058.1"/>
    <property type="molecule type" value="Genomic_DNA"/>
</dbReference>
<name>A0A0J6GUP6_PSETA</name>
<dbReference type="RefSeq" id="WP_048378939.1">
    <property type="nucleotide sequence ID" value="NZ_FNRS01000001.1"/>
</dbReference>
<dbReference type="PANTHER" id="PTHR44688">
    <property type="entry name" value="DNA-BINDING TRANSCRIPTIONAL ACTIVATOR DEVR_DOSR"/>
    <property type="match status" value="1"/>
</dbReference>
<evidence type="ECO:0000259" key="4">
    <source>
        <dbReference type="PROSITE" id="PS50043"/>
    </source>
</evidence>
<dbReference type="InterPro" id="IPR016032">
    <property type="entry name" value="Sig_transdc_resp-reg_C-effctor"/>
</dbReference>
<evidence type="ECO:0000313" key="7">
    <source>
        <dbReference type="Proteomes" id="UP000036395"/>
    </source>
</evidence>
<dbReference type="OrthoDB" id="9774661at2"/>
<sequence>MTHFRYQSHTPATLHDIPHLTPKEHEILDWCSRGKTSAEIAIILNKSETTINFHMANLRAKFNVTSRHAAVLKAIKLGMTTLP</sequence>
<evidence type="ECO:0000313" key="5">
    <source>
        <dbReference type="EMBL" id="KMM86058.1"/>
    </source>
</evidence>
<dbReference type="CDD" id="cd06170">
    <property type="entry name" value="LuxR_C_like"/>
    <property type="match status" value="1"/>
</dbReference>
<dbReference type="STRING" id="47884.SAMN04490203_3571"/>
<dbReference type="GO" id="GO:0006355">
    <property type="term" value="P:regulation of DNA-templated transcription"/>
    <property type="evidence" value="ECO:0007669"/>
    <property type="project" value="InterPro"/>
</dbReference>
<dbReference type="Gene3D" id="1.10.10.10">
    <property type="entry name" value="Winged helix-like DNA-binding domain superfamily/Winged helix DNA-binding domain"/>
    <property type="match status" value="1"/>
</dbReference>
<dbReference type="EMBL" id="FNRS01000001">
    <property type="protein sequence ID" value="SEC99936.1"/>
    <property type="molecule type" value="Genomic_DNA"/>
</dbReference>
<dbReference type="PROSITE" id="PS50043">
    <property type="entry name" value="HTH_LUXR_2"/>
    <property type="match status" value="1"/>
</dbReference>
<evidence type="ECO:0000256" key="1">
    <source>
        <dbReference type="ARBA" id="ARBA00023015"/>
    </source>
</evidence>
<feature type="domain" description="HTH luxR-type" evidence="4">
    <location>
        <begin position="13"/>
        <end position="78"/>
    </location>
</feature>
<dbReference type="PRINTS" id="PR00038">
    <property type="entry name" value="HTHLUXR"/>
</dbReference>
<dbReference type="InterPro" id="IPR000792">
    <property type="entry name" value="Tscrpt_reg_LuxR_C"/>
</dbReference>